<gene>
    <name evidence="1" type="ORF">EGYM00163_LOCUS20677</name>
</gene>
<name>A0A7S4CXH5_9EUGL</name>
<organism evidence="1">
    <name type="scientific">Eutreptiella gymnastica</name>
    <dbReference type="NCBI Taxonomy" id="73025"/>
    <lineage>
        <taxon>Eukaryota</taxon>
        <taxon>Discoba</taxon>
        <taxon>Euglenozoa</taxon>
        <taxon>Euglenida</taxon>
        <taxon>Spirocuta</taxon>
        <taxon>Euglenophyceae</taxon>
        <taxon>Eutreptiales</taxon>
        <taxon>Eutreptiaceae</taxon>
        <taxon>Eutreptiella</taxon>
    </lineage>
</organism>
<proteinExistence type="predicted"/>
<sequence>MLFKSFLYPFTLTTHSMNVVQSQKCALQVMHLLVAALFQKSSWFSRVLSTITVVSEVAMPTEIHFLHVSKSWNRLHINLLEMWFTKTMQLFFPGVRCKKLLWN</sequence>
<protein>
    <submittedName>
        <fullName evidence="1">Uncharacterized protein</fullName>
    </submittedName>
</protein>
<evidence type="ECO:0000313" key="1">
    <source>
        <dbReference type="EMBL" id="CAE0809545.1"/>
    </source>
</evidence>
<dbReference type="EMBL" id="HBJA01058427">
    <property type="protein sequence ID" value="CAE0809545.1"/>
    <property type="molecule type" value="Transcribed_RNA"/>
</dbReference>
<dbReference type="AlphaFoldDB" id="A0A7S4CXH5"/>
<reference evidence="1" key="1">
    <citation type="submission" date="2021-01" db="EMBL/GenBank/DDBJ databases">
        <authorList>
            <person name="Corre E."/>
            <person name="Pelletier E."/>
            <person name="Niang G."/>
            <person name="Scheremetjew M."/>
            <person name="Finn R."/>
            <person name="Kale V."/>
            <person name="Holt S."/>
            <person name="Cochrane G."/>
            <person name="Meng A."/>
            <person name="Brown T."/>
            <person name="Cohen L."/>
        </authorList>
    </citation>
    <scope>NUCLEOTIDE SEQUENCE</scope>
    <source>
        <strain evidence="1">CCMP1594</strain>
    </source>
</reference>
<accession>A0A7S4CXH5</accession>